<evidence type="ECO:0000256" key="4">
    <source>
        <dbReference type="ARBA" id="ARBA00022833"/>
    </source>
</evidence>
<dbReference type="EMBL" id="JAFCMP010000113">
    <property type="protein sequence ID" value="KAG5186081.1"/>
    <property type="molecule type" value="Genomic_DNA"/>
</dbReference>
<evidence type="ECO:0000256" key="5">
    <source>
        <dbReference type="ARBA" id="ARBA00023186"/>
    </source>
</evidence>
<dbReference type="Pfam" id="PF00226">
    <property type="entry name" value="DnaJ"/>
    <property type="match status" value="1"/>
</dbReference>
<dbReference type="PANTHER" id="PTHR43096">
    <property type="entry name" value="DNAJ HOMOLOG 1, MITOCHONDRIAL-RELATED"/>
    <property type="match status" value="1"/>
</dbReference>
<protein>
    <submittedName>
        <fullName evidence="7">DnaJ chaperone</fullName>
    </submittedName>
</protein>
<evidence type="ECO:0000259" key="6">
    <source>
        <dbReference type="PROSITE" id="PS50076"/>
    </source>
</evidence>
<dbReference type="SMART" id="SM00271">
    <property type="entry name" value="DnaJ"/>
    <property type="match status" value="1"/>
</dbReference>
<dbReference type="InterPro" id="IPR002939">
    <property type="entry name" value="DnaJ_C"/>
</dbReference>
<dbReference type="SUPFAM" id="SSF49493">
    <property type="entry name" value="HSP40/DnaJ peptide-binding domain"/>
    <property type="match status" value="2"/>
</dbReference>
<evidence type="ECO:0000313" key="7">
    <source>
        <dbReference type="EMBL" id="KAG5186081.1"/>
    </source>
</evidence>
<keyword evidence="1" id="KW-0479">Metal-binding</keyword>
<dbReference type="GO" id="GO:0042026">
    <property type="term" value="P:protein refolding"/>
    <property type="evidence" value="ECO:0007669"/>
    <property type="project" value="TreeGrafter"/>
</dbReference>
<dbReference type="SUPFAM" id="SSF46565">
    <property type="entry name" value="Chaperone J-domain"/>
    <property type="match status" value="1"/>
</dbReference>
<dbReference type="OrthoDB" id="10256793at2759"/>
<proteinExistence type="predicted"/>
<evidence type="ECO:0000256" key="2">
    <source>
        <dbReference type="ARBA" id="ARBA00022737"/>
    </source>
</evidence>
<keyword evidence="4" id="KW-0862">Zinc</keyword>
<keyword evidence="3" id="KW-0863">Zinc-finger</keyword>
<name>A0A835Z2K6_9STRA</name>
<dbReference type="PANTHER" id="PTHR43096:SF52">
    <property type="entry name" value="DNAJ HOMOLOG 1, MITOCHONDRIAL-RELATED"/>
    <property type="match status" value="1"/>
</dbReference>
<dbReference type="FunFam" id="2.60.260.20:FF:000005">
    <property type="entry name" value="Chaperone protein dnaJ 1, mitochondrial"/>
    <property type="match status" value="1"/>
</dbReference>
<organism evidence="7 8">
    <name type="scientific">Tribonema minus</name>
    <dbReference type="NCBI Taxonomy" id="303371"/>
    <lineage>
        <taxon>Eukaryota</taxon>
        <taxon>Sar</taxon>
        <taxon>Stramenopiles</taxon>
        <taxon>Ochrophyta</taxon>
        <taxon>PX clade</taxon>
        <taxon>Xanthophyceae</taxon>
        <taxon>Tribonematales</taxon>
        <taxon>Tribonemataceae</taxon>
        <taxon>Tribonema</taxon>
    </lineage>
</organism>
<evidence type="ECO:0000256" key="3">
    <source>
        <dbReference type="ARBA" id="ARBA00022771"/>
    </source>
</evidence>
<dbReference type="InterPro" id="IPR036869">
    <property type="entry name" value="J_dom_sf"/>
</dbReference>
<keyword evidence="2" id="KW-0677">Repeat</keyword>
<comment type="caution">
    <text evidence="7">The sequence shown here is derived from an EMBL/GenBank/DDBJ whole genome shotgun (WGS) entry which is preliminary data.</text>
</comment>
<keyword evidence="8" id="KW-1185">Reference proteome</keyword>
<evidence type="ECO:0000313" key="8">
    <source>
        <dbReference type="Proteomes" id="UP000664859"/>
    </source>
</evidence>
<accession>A0A835Z2K6</accession>
<dbReference type="CDD" id="cd06257">
    <property type="entry name" value="DnaJ"/>
    <property type="match status" value="1"/>
</dbReference>
<dbReference type="PROSITE" id="PS00636">
    <property type="entry name" value="DNAJ_1"/>
    <property type="match status" value="1"/>
</dbReference>
<dbReference type="GO" id="GO:0005737">
    <property type="term" value="C:cytoplasm"/>
    <property type="evidence" value="ECO:0007669"/>
    <property type="project" value="TreeGrafter"/>
</dbReference>
<dbReference type="InterPro" id="IPR001623">
    <property type="entry name" value="DnaJ_domain"/>
</dbReference>
<reference evidence="7" key="1">
    <citation type="submission" date="2021-02" db="EMBL/GenBank/DDBJ databases">
        <title>First Annotated Genome of the Yellow-green Alga Tribonema minus.</title>
        <authorList>
            <person name="Mahan K.M."/>
        </authorList>
    </citation>
    <scope>NUCLEOTIDE SEQUENCE</scope>
    <source>
        <strain evidence="7">UTEX B ZZ1240</strain>
    </source>
</reference>
<dbReference type="Gene3D" id="1.10.287.110">
    <property type="entry name" value="DnaJ domain"/>
    <property type="match status" value="1"/>
</dbReference>
<dbReference type="PRINTS" id="PR00625">
    <property type="entry name" value="JDOMAIN"/>
</dbReference>
<gene>
    <name evidence="7" type="ORF">JKP88DRAFT_257327</name>
</gene>
<dbReference type="GO" id="GO:0008270">
    <property type="term" value="F:zinc ion binding"/>
    <property type="evidence" value="ECO:0007669"/>
    <property type="project" value="UniProtKB-KW"/>
</dbReference>
<evidence type="ECO:0000256" key="1">
    <source>
        <dbReference type="ARBA" id="ARBA00022723"/>
    </source>
</evidence>
<dbReference type="PROSITE" id="PS50076">
    <property type="entry name" value="DNAJ_2"/>
    <property type="match status" value="1"/>
</dbReference>
<dbReference type="Gene3D" id="2.60.260.20">
    <property type="entry name" value="Urease metallochaperone UreE, N-terminal domain"/>
    <property type="match status" value="2"/>
</dbReference>
<dbReference type="CDD" id="cd10747">
    <property type="entry name" value="DnaJ_C"/>
    <property type="match status" value="1"/>
</dbReference>
<dbReference type="Proteomes" id="UP000664859">
    <property type="component" value="Unassembled WGS sequence"/>
</dbReference>
<dbReference type="GO" id="GO:0051082">
    <property type="term" value="F:unfolded protein binding"/>
    <property type="evidence" value="ECO:0007669"/>
    <property type="project" value="InterPro"/>
</dbReference>
<dbReference type="InterPro" id="IPR008971">
    <property type="entry name" value="HSP40/DnaJ_pept-bd"/>
</dbReference>
<dbReference type="Pfam" id="PF01556">
    <property type="entry name" value="DnaJ_C"/>
    <property type="match status" value="1"/>
</dbReference>
<dbReference type="InterPro" id="IPR018253">
    <property type="entry name" value="DnaJ_domain_CS"/>
</dbReference>
<sequence length="398" mass="41254">MCNKVRSPVAGAKCSRRGFHASRPTCAAKRDFYDVLGVGKSASDAELKKAYFAKAKQYHPDANRDDPSAADKFKEVTEAYEVLKDSSKRATYDRFGHAGVEGGMGGGGGGGFGGGGPGGGGGGGADPYAEFFRQTRGGAQQMNQDDFFSAFEQVFGGGARFRQAGGGGGGGGGGFGGFGGFGAPPPPPRGADLRMAIRVPFLDAVAGAKRDVAVDYTTHDPAGRARRVSKTLTVTLPRGIDSGATIRLAGQGGDAPPGGSGAKGDLYLEVQVEPDPYFRREGQDIHVDLTVPLTTAILGGTMDVCTLDGVVELKIPPGTQPGAVLALRGKGIAGGGGARGAQLVHVRLQLPHTLTPRQRELLEEWRKLEDGRGAAARAARAAQEALRRVEQHRARAAT</sequence>
<dbReference type="AlphaFoldDB" id="A0A835Z2K6"/>
<feature type="domain" description="J" evidence="6">
    <location>
        <begin position="31"/>
        <end position="96"/>
    </location>
</feature>
<keyword evidence="5" id="KW-0143">Chaperone</keyword>